<dbReference type="SMART" id="SM00028">
    <property type="entry name" value="TPR"/>
    <property type="match status" value="2"/>
</dbReference>
<gene>
    <name evidence="1" type="ORF">ACH5RR_011508</name>
</gene>
<dbReference type="InterPro" id="IPR011990">
    <property type="entry name" value="TPR-like_helical_dom_sf"/>
</dbReference>
<dbReference type="SUPFAM" id="SSF48452">
    <property type="entry name" value="TPR-like"/>
    <property type="match status" value="1"/>
</dbReference>
<dbReference type="Proteomes" id="UP001630127">
    <property type="component" value="Unassembled WGS sequence"/>
</dbReference>
<proteinExistence type="predicted"/>
<dbReference type="Pfam" id="PF13181">
    <property type="entry name" value="TPR_8"/>
    <property type="match status" value="1"/>
</dbReference>
<reference evidence="1 2" key="1">
    <citation type="submission" date="2024-11" db="EMBL/GenBank/DDBJ databases">
        <title>A near-complete genome assembly of Cinchona calisaya.</title>
        <authorList>
            <person name="Lian D.C."/>
            <person name="Zhao X.W."/>
            <person name="Wei L."/>
        </authorList>
    </citation>
    <scope>NUCLEOTIDE SEQUENCE [LARGE SCALE GENOMIC DNA]</scope>
    <source>
        <tissue evidence="1">Nenye</tissue>
    </source>
</reference>
<dbReference type="PANTHER" id="PTHR44749:SF1">
    <property type="entry name" value="TETRATRICOPEPTIDE-LIKE HELICAL DOMAIN-CONTAINING PROTEIN"/>
    <property type="match status" value="1"/>
</dbReference>
<protein>
    <submittedName>
        <fullName evidence="1">Uncharacterized protein</fullName>
    </submittedName>
</protein>
<organism evidence="1 2">
    <name type="scientific">Cinchona calisaya</name>
    <dbReference type="NCBI Taxonomy" id="153742"/>
    <lineage>
        <taxon>Eukaryota</taxon>
        <taxon>Viridiplantae</taxon>
        <taxon>Streptophyta</taxon>
        <taxon>Embryophyta</taxon>
        <taxon>Tracheophyta</taxon>
        <taxon>Spermatophyta</taxon>
        <taxon>Magnoliopsida</taxon>
        <taxon>eudicotyledons</taxon>
        <taxon>Gunneridae</taxon>
        <taxon>Pentapetalae</taxon>
        <taxon>asterids</taxon>
        <taxon>lamiids</taxon>
        <taxon>Gentianales</taxon>
        <taxon>Rubiaceae</taxon>
        <taxon>Cinchonoideae</taxon>
        <taxon>Cinchoneae</taxon>
        <taxon>Cinchona</taxon>
    </lineage>
</organism>
<dbReference type="AlphaFoldDB" id="A0ABD3A7N3"/>
<evidence type="ECO:0000313" key="2">
    <source>
        <dbReference type="Proteomes" id="UP001630127"/>
    </source>
</evidence>
<dbReference type="Gene3D" id="1.25.40.10">
    <property type="entry name" value="Tetratricopeptide repeat domain"/>
    <property type="match status" value="1"/>
</dbReference>
<sequence>MAAERIELVKHCSSKEWSKAIRVLDSLLSQSCVIQDIWKQASIGVNIVIRVDVMCFTVKLFYLDLANSEKALECLQHLLQIDGRFTKAYHRRGLLLHGMGEHKNAIKDLSIGLSLESSNIECLYLRASCYHAIGEYREAKEVALYTASKLNTEFCWFDIGGDIDTLFKEYWCKRLQPKNVCEKFYRQPPQRDSLRKAKLRKQEFSLTKQKIVLLESADSIGKKLQYHCPGNLATFHVSDSPLGFLFVFLLHASNGYLEFQHRMAGLAAIEIAQKVSKAWRSLQAEWKHSSKGAAKSGWKVRRKEKLIPPSQNRGGAGCSTSSLSEMSTSCGLLEDIIYALDNVMA</sequence>
<accession>A0ABD3A7N3</accession>
<name>A0ABD3A7N3_9GENT</name>
<dbReference type="PANTHER" id="PTHR44749">
    <property type="entry name" value="SUPPRESSOR OF RPS4-RLD 1"/>
    <property type="match status" value="1"/>
</dbReference>
<dbReference type="InterPro" id="IPR019734">
    <property type="entry name" value="TPR_rpt"/>
</dbReference>
<comment type="caution">
    <text evidence="1">The sequence shown here is derived from an EMBL/GenBank/DDBJ whole genome shotgun (WGS) entry which is preliminary data.</text>
</comment>
<keyword evidence="2" id="KW-1185">Reference proteome</keyword>
<dbReference type="InterPro" id="IPR044650">
    <property type="entry name" value="SRFR1-like"/>
</dbReference>
<dbReference type="EMBL" id="JBJUIK010000005">
    <property type="protein sequence ID" value="KAL3526852.1"/>
    <property type="molecule type" value="Genomic_DNA"/>
</dbReference>
<evidence type="ECO:0000313" key="1">
    <source>
        <dbReference type="EMBL" id="KAL3526852.1"/>
    </source>
</evidence>